<feature type="compositionally biased region" description="Basic and acidic residues" evidence="1">
    <location>
        <begin position="244"/>
        <end position="254"/>
    </location>
</feature>
<comment type="caution">
    <text evidence="3">The sequence shown here is derived from an EMBL/GenBank/DDBJ whole genome shotgun (WGS) entry which is preliminary data.</text>
</comment>
<name>K0T2T7_THAOC</name>
<dbReference type="InterPro" id="IPR013761">
    <property type="entry name" value="SAM/pointed_sf"/>
</dbReference>
<accession>K0T2T7</accession>
<dbReference type="Pfam" id="PF00536">
    <property type="entry name" value="SAM_1"/>
    <property type="match status" value="1"/>
</dbReference>
<protein>
    <recommendedName>
        <fullName evidence="2">SAM domain-containing protein</fullName>
    </recommendedName>
</protein>
<feature type="non-terminal residue" evidence="3">
    <location>
        <position position="268"/>
    </location>
</feature>
<feature type="region of interest" description="Disordered" evidence="1">
    <location>
        <begin position="233"/>
        <end position="268"/>
    </location>
</feature>
<evidence type="ECO:0000313" key="4">
    <source>
        <dbReference type="Proteomes" id="UP000266841"/>
    </source>
</evidence>
<evidence type="ECO:0000259" key="2">
    <source>
        <dbReference type="PROSITE" id="PS50105"/>
    </source>
</evidence>
<dbReference type="SMART" id="SM00454">
    <property type="entry name" value="SAM"/>
    <property type="match status" value="1"/>
</dbReference>
<dbReference type="OrthoDB" id="203980at2759"/>
<feature type="region of interest" description="Disordered" evidence="1">
    <location>
        <begin position="73"/>
        <end position="214"/>
    </location>
</feature>
<dbReference type="AlphaFoldDB" id="K0T2T7"/>
<dbReference type="InterPro" id="IPR001660">
    <property type="entry name" value="SAM"/>
</dbReference>
<dbReference type="Gene3D" id="1.10.150.50">
    <property type="entry name" value="Transcription Factor, Ets-1"/>
    <property type="match status" value="1"/>
</dbReference>
<keyword evidence="4" id="KW-1185">Reference proteome</keyword>
<feature type="compositionally biased region" description="Acidic residues" evidence="1">
    <location>
        <begin position="74"/>
        <end position="84"/>
    </location>
</feature>
<dbReference type="PROSITE" id="PS50105">
    <property type="entry name" value="SAM_DOMAIN"/>
    <property type="match status" value="1"/>
</dbReference>
<dbReference type="SUPFAM" id="SSF47769">
    <property type="entry name" value="SAM/Pointed domain"/>
    <property type="match status" value="1"/>
</dbReference>
<evidence type="ECO:0000313" key="3">
    <source>
        <dbReference type="EMBL" id="EJK67616.1"/>
    </source>
</evidence>
<proteinExistence type="predicted"/>
<feature type="domain" description="SAM" evidence="2">
    <location>
        <begin position="13"/>
        <end position="72"/>
    </location>
</feature>
<sequence length="268" mass="28678">MASSSPSRPPSLVASWLSSIDLGHAAANFEMAGIVTPRSLAELELVHYGPLGVKSAEHRKRLFYLVQRVRAELEESGGGEEGGEVDGIAGRNDAGGNGSEAEAVSTLASPPSERDHGGRRDTLSVLGNHRSGPSPASPHELPERSPARERLRTELRLRRLRRDRQAAGDGKAAFSSPTSQSSREERDLRHVPAQAEGVANAPDGGHDELDSILRSPWDVPRAAVRDGGLVDDELDSILSSPGDVPERMKNDRRSLARRPPVPDLAALA</sequence>
<dbReference type="EMBL" id="AGNL01012884">
    <property type="protein sequence ID" value="EJK67616.1"/>
    <property type="molecule type" value="Genomic_DNA"/>
</dbReference>
<feature type="compositionally biased region" description="Basic and acidic residues" evidence="1">
    <location>
        <begin position="140"/>
        <end position="157"/>
    </location>
</feature>
<evidence type="ECO:0000256" key="1">
    <source>
        <dbReference type="SAM" id="MobiDB-lite"/>
    </source>
</evidence>
<reference evidence="3 4" key="1">
    <citation type="journal article" date="2012" name="Genome Biol.">
        <title>Genome and low-iron response of an oceanic diatom adapted to chronic iron limitation.</title>
        <authorList>
            <person name="Lommer M."/>
            <person name="Specht M."/>
            <person name="Roy A.S."/>
            <person name="Kraemer L."/>
            <person name="Andreson R."/>
            <person name="Gutowska M.A."/>
            <person name="Wolf J."/>
            <person name="Bergner S.V."/>
            <person name="Schilhabel M.B."/>
            <person name="Klostermeier U.C."/>
            <person name="Beiko R.G."/>
            <person name="Rosenstiel P."/>
            <person name="Hippler M."/>
            <person name="Laroche J."/>
        </authorList>
    </citation>
    <scope>NUCLEOTIDE SEQUENCE [LARGE SCALE GENOMIC DNA]</scope>
    <source>
        <strain evidence="3 4">CCMP1005</strain>
    </source>
</reference>
<dbReference type="Proteomes" id="UP000266841">
    <property type="component" value="Unassembled WGS sequence"/>
</dbReference>
<organism evidence="3 4">
    <name type="scientific">Thalassiosira oceanica</name>
    <name type="common">Marine diatom</name>
    <dbReference type="NCBI Taxonomy" id="159749"/>
    <lineage>
        <taxon>Eukaryota</taxon>
        <taxon>Sar</taxon>
        <taxon>Stramenopiles</taxon>
        <taxon>Ochrophyta</taxon>
        <taxon>Bacillariophyta</taxon>
        <taxon>Coscinodiscophyceae</taxon>
        <taxon>Thalassiosirophycidae</taxon>
        <taxon>Thalassiosirales</taxon>
        <taxon>Thalassiosiraceae</taxon>
        <taxon>Thalassiosira</taxon>
    </lineage>
</organism>
<gene>
    <name evidence="3" type="ORF">THAOC_11326</name>
</gene>
<feature type="compositionally biased region" description="Basic and acidic residues" evidence="1">
    <location>
        <begin position="112"/>
        <end position="122"/>
    </location>
</feature>